<name>A0ABP0M641_9DINO</name>
<dbReference type="Proteomes" id="UP001642484">
    <property type="component" value="Unassembled WGS sequence"/>
</dbReference>
<evidence type="ECO:0008006" key="4">
    <source>
        <dbReference type="Google" id="ProtNLM"/>
    </source>
</evidence>
<evidence type="ECO:0000313" key="2">
    <source>
        <dbReference type="EMBL" id="CAK9046521.1"/>
    </source>
</evidence>
<protein>
    <recommendedName>
        <fullName evidence="4">Pentatricopeptide repeat-containing protein, chloroplastic</fullName>
    </recommendedName>
</protein>
<organism evidence="2 3">
    <name type="scientific">Durusdinium trenchii</name>
    <dbReference type="NCBI Taxonomy" id="1381693"/>
    <lineage>
        <taxon>Eukaryota</taxon>
        <taxon>Sar</taxon>
        <taxon>Alveolata</taxon>
        <taxon>Dinophyceae</taxon>
        <taxon>Suessiales</taxon>
        <taxon>Symbiodiniaceae</taxon>
        <taxon>Durusdinium</taxon>
    </lineage>
</organism>
<sequence length="867" mass="95605">MAAHTPVASGQRSSPRDLRKWTSAISTASQSRKWQKGLSIWWKMSDRSLRPNTFTLNAAMSACRQGHLWESCLWLFASTATKGITVDTISLNTCLSAYGQHRWRWRSALNLLMAHHLQLDTFTYTALFGASKGQWWLARACLESYHQGSSQHPSKEFRNAYMSAALRDCDWDAAIALLADGREATARDAITFKILSRFWGRSSAWQTSAAFLQDVQLTRLGITRIPAAATVLLVTAYGRQELWRCAVDQVTRPTPDVASAAASAAQRATAWRSALQCFSTSLEEGLEIDGVLVNAGLSAWRGSGVWGRVLAGHVIWLKPDVFTFSVMLEGLGASKQWLQACAIAHELRQVVLQLDGTVHRGILTTMSGDDGRSRWALAVGMVRSALQEGLELDLGNLALFLDVQPWTQGLHSIRDGPLALYRSAGVENRSLFAGSFRWLQLSREWVMALGLFSFLERDGIMTASVVGHTLAALRAAARRDEALELWKALEGRNLEKDVALLGVVLSLCDRADLWQDALHTYQSWPTHADLVATGATMASCSSASQWARCLKLGRVATITIMNSATDACAKVRHWVQSLALLEEAALEGIEPDVTTMNSMVSSLKLWHPTWKRMLDHMAWIQSRSSSPTADVVTLVEATSILKESGASKQTVCFLGSVLPALEKGLKASSGLRHGVSALDMLSEHDQLGSLSNCLFMRVVGFSHLQALQELLGLRPLRAAGTPCVLQRLHLYSLGESLTHEALKELKLSPDGPWLPAFRAEARRSMESQELPAEAVARWMGSGAAQRLQMPEVPHGSECLDQNLHAVGNVGSFEKSGLIPVFVDHDRSSHAERQVLVAILRWVRRERRKGMVRARERNSTGRALSLRR</sequence>
<dbReference type="Gene3D" id="1.25.40.10">
    <property type="entry name" value="Tetratricopeptide repeat domain"/>
    <property type="match status" value="3"/>
</dbReference>
<accession>A0ABP0M641</accession>
<dbReference type="PANTHER" id="PTHR47447:SF17">
    <property type="entry name" value="OS12G0638900 PROTEIN"/>
    <property type="match status" value="1"/>
</dbReference>
<keyword evidence="3" id="KW-1185">Reference proteome</keyword>
<dbReference type="InterPro" id="IPR011990">
    <property type="entry name" value="TPR-like_helical_dom_sf"/>
</dbReference>
<keyword evidence="1" id="KW-0677">Repeat</keyword>
<reference evidence="2 3" key="1">
    <citation type="submission" date="2024-02" db="EMBL/GenBank/DDBJ databases">
        <authorList>
            <person name="Chen Y."/>
            <person name="Shah S."/>
            <person name="Dougan E. K."/>
            <person name="Thang M."/>
            <person name="Chan C."/>
        </authorList>
    </citation>
    <scope>NUCLEOTIDE SEQUENCE [LARGE SCALE GENOMIC DNA]</scope>
</reference>
<proteinExistence type="predicted"/>
<dbReference type="EMBL" id="CAXAMN010015747">
    <property type="protein sequence ID" value="CAK9046521.1"/>
    <property type="molecule type" value="Genomic_DNA"/>
</dbReference>
<evidence type="ECO:0000256" key="1">
    <source>
        <dbReference type="ARBA" id="ARBA00022737"/>
    </source>
</evidence>
<comment type="caution">
    <text evidence="2">The sequence shown here is derived from an EMBL/GenBank/DDBJ whole genome shotgun (WGS) entry which is preliminary data.</text>
</comment>
<evidence type="ECO:0000313" key="3">
    <source>
        <dbReference type="Proteomes" id="UP001642484"/>
    </source>
</evidence>
<gene>
    <name evidence="2" type="ORF">CCMP2556_LOCUS24162</name>
</gene>
<dbReference type="PANTHER" id="PTHR47447">
    <property type="entry name" value="OS03G0856100 PROTEIN"/>
    <property type="match status" value="1"/>
</dbReference>